<comment type="similarity">
    <text evidence="2 10">Belongs to the Mediator complex subunit 15 family.</text>
</comment>
<dbReference type="Gene3D" id="1.10.246.20">
    <property type="entry name" value="Coactivator CBP, KIX domain"/>
    <property type="match status" value="1"/>
</dbReference>
<dbReference type="InterPro" id="IPR019087">
    <property type="entry name" value="Med15_N"/>
</dbReference>
<protein>
    <recommendedName>
        <fullName evidence="3 10">Mediator of RNA polymerase II transcription subunit 15</fullName>
    </recommendedName>
    <alternativeName>
        <fullName evidence="10">Mediator complex subunit 15</fullName>
    </alternativeName>
</protein>
<comment type="subcellular location">
    <subcellularLocation>
        <location evidence="1 10">Nucleus</location>
    </subcellularLocation>
</comment>
<keyword evidence="5 10" id="KW-0010">Activator</keyword>
<keyword evidence="6 10" id="KW-0804">Transcription</keyword>
<reference evidence="12" key="2">
    <citation type="submission" date="2025-09" db="UniProtKB">
        <authorList>
            <consortium name="Ensembl"/>
        </authorList>
    </citation>
    <scope>IDENTIFICATION</scope>
    <source>
        <strain evidence="12">Glennie</strain>
    </source>
</reference>
<comment type="subunit">
    <text evidence="9">Component of the Mediator complex, which is composed of MED1, MED4, MED6, MED7, MED8, MED9, MED10, MED11, MED12, MED13, MED13L, MED14, MED15, MED16, MED17, MED18, MED19, MED20, MED21, MED22, MED23, MED24, MED25, MED26, MED27, MED29, MED30, MED31, CCNC, CDK8 and CDC2L6/CDK11. The MED12, MED13, CCNC and CDK8 subunits form a distinct module termed the CDK8 module. Mediator containing the CDK8 module is less active than Mediator lacking this module in supporting transcriptional activation. Individual preparations of the Mediator complex lacking one or more distinct subunits have been variously termed ARC, CRSP, DRIP, PC2, SMCC and TRAP. Interacts with SMAD2, SMAD3, SREBF1 and SREBF2. Interacts with WWTR1. Interacts with TRIM11.</text>
</comment>
<accession>A0A6I8PL92</accession>
<dbReference type="Ensembl" id="ENSOANT00000059525.1">
    <property type="protein sequence ID" value="ENSOANP00000052530.1"/>
    <property type="gene ID" value="ENSOANG00000040091.1"/>
</dbReference>
<evidence type="ECO:0000256" key="6">
    <source>
        <dbReference type="ARBA" id="ARBA00023163"/>
    </source>
</evidence>
<dbReference type="GO" id="GO:0005654">
    <property type="term" value="C:nucleoplasm"/>
    <property type="evidence" value="ECO:0007669"/>
    <property type="project" value="UniProtKB-ARBA"/>
</dbReference>
<comment type="function">
    <text evidence="8">Component of the Mediator complex, a coactivator involved in the regulated transcription of nearly all RNA polymerase II-dependent genes. Mediator functions as a bridge to convey information from gene-specific regulatory proteins to the basal RNA polymerase II transcription machinery. Mediator is recruited to promoters by direct interactions with regulatory proteins and serves as a scaffold for the assembly of a functional preinitiation complex with RNA polymerase II and the general transcription factors. Required for cholesterol-dependent gene regulation. Positively regulates the Nodal signaling pathway.</text>
</comment>
<dbReference type="Pfam" id="PF09606">
    <property type="entry name" value="Med15_N"/>
    <property type="match status" value="1"/>
</dbReference>
<evidence type="ECO:0000256" key="9">
    <source>
        <dbReference type="ARBA" id="ARBA00065024"/>
    </source>
</evidence>
<evidence type="ECO:0000259" key="11">
    <source>
        <dbReference type="Pfam" id="PF09606"/>
    </source>
</evidence>
<dbReference type="InParanoid" id="A0A6I8PL92"/>
<dbReference type="FunFam" id="1.10.246.20:FF:000002">
    <property type="entry name" value="Mediator of RNA polymerase II transcription subunit 15"/>
    <property type="match status" value="1"/>
</dbReference>
<feature type="domain" description="Mediator of RNA polymerase II transcription subunit 15 N-terminal" evidence="11">
    <location>
        <begin position="7"/>
        <end position="52"/>
    </location>
</feature>
<dbReference type="AlphaFoldDB" id="A0A6I8PL92"/>
<organism evidence="12 13">
    <name type="scientific">Ornithorhynchus anatinus</name>
    <name type="common">Duckbill platypus</name>
    <dbReference type="NCBI Taxonomy" id="9258"/>
    <lineage>
        <taxon>Eukaryota</taxon>
        <taxon>Metazoa</taxon>
        <taxon>Chordata</taxon>
        <taxon>Craniata</taxon>
        <taxon>Vertebrata</taxon>
        <taxon>Euteleostomi</taxon>
        <taxon>Mammalia</taxon>
        <taxon>Monotremata</taxon>
        <taxon>Ornithorhynchidae</taxon>
        <taxon>Ornithorhynchus</taxon>
    </lineage>
</organism>
<sequence length="160" mass="17597">MEVAGQDSDWRSAAFRQKLVSQIDDVMRKAGVAHSKSSKDMESHVFLKAKTRVRAQGMRGCVAAVPTGAGGPGCGALTPTWISGWRPGRCPAPRVLLWLPVSVRWGRRGRKGRRVNQEGDRMDFQGRPPDNVDDCRSVVTTHLPCVERCAKGVRKCSRVS</sequence>
<evidence type="ECO:0000313" key="12">
    <source>
        <dbReference type="Ensembl" id="ENSOANP00000052530.1"/>
    </source>
</evidence>
<gene>
    <name evidence="10" type="primary">MED15</name>
</gene>
<evidence type="ECO:0000256" key="7">
    <source>
        <dbReference type="ARBA" id="ARBA00023242"/>
    </source>
</evidence>
<name>A0A6I8PL92_ORNAN</name>
<dbReference type="GeneTree" id="ENSGT00730000111140"/>
<evidence type="ECO:0000256" key="4">
    <source>
        <dbReference type="ARBA" id="ARBA00023015"/>
    </source>
</evidence>
<reference evidence="12" key="1">
    <citation type="submission" date="2025-08" db="UniProtKB">
        <authorList>
            <consortium name="Ensembl"/>
        </authorList>
    </citation>
    <scope>IDENTIFICATION</scope>
    <source>
        <strain evidence="12">Glennie</strain>
    </source>
</reference>
<evidence type="ECO:0000256" key="8">
    <source>
        <dbReference type="ARBA" id="ARBA00054847"/>
    </source>
</evidence>
<evidence type="ECO:0000256" key="1">
    <source>
        <dbReference type="ARBA" id="ARBA00004123"/>
    </source>
</evidence>
<dbReference type="GO" id="GO:0003712">
    <property type="term" value="F:transcription coregulator activity"/>
    <property type="evidence" value="ECO:0007669"/>
    <property type="project" value="InterPro"/>
</dbReference>
<dbReference type="GO" id="GO:0006355">
    <property type="term" value="P:regulation of DNA-templated transcription"/>
    <property type="evidence" value="ECO:0007669"/>
    <property type="project" value="InterPro"/>
</dbReference>
<evidence type="ECO:0000256" key="3">
    <source>
        <dbReference type="ARBA" id="ARBA00019613"/>
    </source>
</evidence>
<dbReference type="PANTHER" id="PTHR31804">
    <property type="entry name" value="MEDIATOR OF RNA POLYMERASE II TRANSCRIPTION SUBUNIT 15"/>
    <property type="match status" value="1"/>
</dbReference>
<evidence type="ECO:0000256" key="5">
    <source>
        <dbReference type="ARBA" id="ARBA00023159"/>
    </source>
</evidence>
<keyword evidence="13" id="KW-1185">Reference proteome</keyword>
<evidence type="ECO:0000256" key="2">
    <source>
        <dbReference type="ARBA" id="ARBA00009807"/>
    </source>
</evidence>
<dbReference type="PANTHER" id="PTHR31804:SF3">
    <property type="entry name" value="MEDIATOR OF RNA POLYMERASE II TRANSCRIPTION SUBUNIT 15"/>
    <property type="match status" value="1"/>
</dbReference>
<dbReference type="InterPro" id="IPR036529">
    <property type="entry name" value="KIX_dom_sf"/>
</dbReference>
<evidence type="ECO:0000313" key="13">
    <source>
        <dbReference type="Proteomes" id="UP000002279"/>
    </source>
</evidence>
<evidence type="ECO:0000256" key="10">
    <source>
        <dbReference type="RuleBase" id="RU364148"/>
    </source>
</evidence>
<dbReference type="Proteomes" id="UP000002279">
    <property type="component" value="Unplaced"/>
</dbReference>
<proteinExistence type="inferred from homology"/>
<keyword evidence="7 10" id="KW-0539">Nucleus</keyword>
<keyword evidence="4 10" id="KW-0805">Transcription regulation</keyword>
<dbReference type="Bgee" id="ENSOANG00000040091">
    <property type="expression patterns" value="Expressed in fibroblast and 7 other cell types or tissues"/>
</dbReference>